<dbReference type="OrthoDB" id="2644814at2759"/>
<dbReference type="InterPro" id="IPR045340">
    <property type="entry name" value="DUF6533"/>
</dbReference>
<reference evidence="4" key="2">
    <citation type="submission" date="2015-01" db="EMBL/GenBank/DDBJ databases">
        <title>Evolutionary Origins and Diversification of the Mycorrhizal Mutualists.</title>
        <authorList>
            <consortium name="DOE Joint Genome Institute"/>
            <consortium name="Mycorrhizal Genomics Consortium"/>
            <person name="Kohler A."/>
            <person name="Kuo A."/>
            <person name="Nagy L.G."/>
            <person name="Floudas D."/>
            <person name="Copeland A."/>
            <person name="Barry K.W."/>
            <person name="Cichocki N."/>
            <person name="Veneault-Fourrey C."/>
            <person name="LaButti K."/>
            <person name="Lindquist E.A."/>
            <person name="Lipzen A."/>
            <person name="Lundell T."/>
            <person name="Morin E."/>
            <person name="Murat C."/>
            <person name="Riley R."/>
            <person name="Ohm R."/>
            <person name="Sun H."/>
            <person name="Tunlid A."/>
            <person name="Henrissat B."/>
            <person name="Grigoriev I.V."/>
            <person name="Hibbett D.S."/>
            <person name="Martin F."/>
        </authorList>
    </citation>
    <scope>NUCLEOTIDE SEQUENCE [LARGE SCALE GENOMIC DNA]</scope>
    <source>
        <strain evidence="4">UH-Slu-Lm8-n1</strain>
    </source>
</reference>
<dbReference type="EMBL" id="KN835271">
    <property type="protein sequence ID" value="KIK41363.1"/>
    <property type="molecule type" value="Genomic_DNA"/>
</dbReference>
<dbReference type="AlphaFoldDB" id="A0A0D0BDA4"/>
<evidence type="ECO:0000256" key="1">
    <source>
        <dbReference type="SAM" id="Phobius"/>
    </source>
</evidence>
<feature type="transmembrane region" description="Helical" evidence="1">
    <location>
        <begin position="198"/>
        <end position="217"/>
    </location>
</feature>
<feature type="domain" description="DUF6533" evidence="2">
    <location>
        <begin position="6"/>
        <end position="50"/>
    </location>
</feature>
<evidence type="ECO:0000259" key="2">
    <source>
        <dbReference type="Pfam" id="PF20151"/>
    </source>
</evidence>
<keyword evidence="1" id="KW-0472">Membrane</keyword>
<evidence type="ECO:0000313" key="4">
    <source>
        <dbReference type="Proteomes" id="UP000054485"/>
    </source>
</evidence>
<dbReference type="Proteomes" id="UP000054485">
    <property type="component" value="Unassembled WGS sequence"/>
</dbReference>
<protein>
    <recommendedName>
        <fullName evidence="2">DUF6533 domain-containing protein</fullName>
    </recommendedName>
</protein>
<name>A0A0D0BDA4_9AGAM</name>
<keyword evidence="4" id="KW-1185">Reference proteome</keyword>
<dbReference type="Pfam" id="PF20151">
    <property type="entry name" value="DUF6533"/>
    <property type="match status" value="1"/>
</dbReference>
<sequence>MYGYQYMYMALATFWAYDYICLLDEEWTFLLRSRWMKGKILYIIARHAPFFFITTDLYLIFAPNENFDKCRVLINISSCFGVMAFICSECLFVLRTNVLCQNYNRIVRIAVLTMLFAVIVISIGLDVATIATSYFVTNAIPGIAVCYWSSRSVQYSMSYILFFVSQLGLVSLTLIRVIQSWRMAECHLYIILVKNNMFYYACGLVLSAINVLAPLLFSYSTYPFEDLQVFVLAILATRMHLHLWYDQHIHSSPQTLEDVHESEMSFNLNQL</sequence>
<proteinExistence type="predicted"/>
<feature type="transmembrane region" description="Helical" evidence="1">
    <location>
        <begin position="106"/>
        <end position="125"/>
    </location>
</feature>
<feature type="transmembrane region" description="Helical" evidence="1">
    <location>
        <begin position="160"/>
        <end position="178"/>
    </location>
</feature>
<dbReference type="HOGENOM" id="CLU_035509_11_2_1"/>
<feature type="transmembrane region" description="Helical" evidence="1">
    <location>
        <begin position="73"/>
        <end position="94"/>
    </location>
</feature>
<dbReference type="InParanoid" id="A0A0D0BDA4"/>
<evidence type="ECO:0000313" key="3">
    <source>
        <dbReference type="EMBL" id="KIK41363.1"/>
    </source>
</evidence>
<accession>A0A0D0BDA4</accession>
<feature type="transmembrane region" description="Helical" evidence="1">
    <location>
        <begin position="43"/>
        <end position="61"/>
    </location>
</feature>
<keyword evidence="1" id="KW-1133">Transmembrane helix</keyword>
<reference evidence="3 4" key="1">
    <citation type="submission" date="2014-04" db="EMBL/GenBank/DDBJ databases">
        <authorList>
            <consortium name="DOE Joint Genome Institute"/>
            <person name="Kuo A."/>
            <person name="Ruytinx J."/>
            <person name="Rineau F."/>
            <person name="Colpaert J."/>
            <person name="Kohler A."/>
            <person name="Nagy L.G."/>
            <person name="Floudas D."/>
            <person name="Copeland A."/>
            <person name="Barry K.W."/>
            <person name="Cichocki N."/>
            <person name="Veneault-Fourrey C."/>
            <person name="LaButti K."/>
            <person name="Lindquist E.A."/>
            <person name="Lipzen A."/>
            <person name="Lundell T."/>
            <person name="Morin E."/>
            <person name="Murat C."/>
            <person name="Sun H."/>
            <person name="Tunlid A."/>
            <person name="Henrissat B."/>
            <person name="Grigoriev I.V."/>
            <person name="Hibbett D.S."/>
            <person name="Martin F."/>
            <person name="Nordberg H.P."/>
            <person name="Cantor M.N."/>
            <person name="Hua S.X."/>
        </authorList>
    </citation>
    <scope>NUCLEOTIDE SEQUENCE [LARGE SCALE GENOMIC DNA]</scope>
    <source>
        <strain evidence="3 4">UH-Slu-Lm8-n1</strain>
    </source>
</reference>
<dbReference type="STRING" id="930992.A0A0D0BDA4"/>
<gene>
    <name evidence="3" type="ORF">CY34DRAFT_214395</name>
</gene>
<keyword evidence="1" id="KW-0812">Transmembrane</keyword>
<organism evidence="3 4">
    <name type="scientific">Suillus luteus UH-Slu-Lm8-n1</name>
    <dbReference type="NCBI Taxonomy" id="930992"/>
    <lineage>
        <taxon>Eukaryota</taxon>
        <taxon>Fungi</taxon>
        <taxon>Dikarya</taxon>
        <taxon>Basidiomycota</taxon>
        <taxon>Agaricomycotina</taxon>
        <taxon>Agaricomycetes</taxon>
        <taxon>Agaricomycetidae</taxon>
        <taxon>Boletales</taxon>
        <taxon>Suillineae</taxon>
        <taxon>Suillaceae</taxon>
        <taxon>Suillus</taxon>
    </lineage>
</organism>